<feature type="compositionally biased region" description="Basic and acidic residues" evidence="1">
    <location>
        <begin position="48"/>
        <end position="59"/>
    </location>
</feature>
<reference evidence="2 3" key="1">
    <citation type="submission" date="2020-05" db="EMBL/GenBank/DDBJ databases">
        <title>Complete closed genome sequence of Defluviicoccus vanus.</title>
        <authorList>
            <person name="Bessarab I."/>
            <person name="Arumugam K."/>
            <person name="Maszenan A.M."/>
            <person name="Seviour R.J."/>
            <person name="Williams R.B."/>
        </authorList>
    </citation>
    <scope>NUCLEOTIDE SEQUENCE [LARGE SCALE GENOMIC DNA]</scope>
    <source>
        <strain evidence="2 3">Ben 114</strain>
    </source>
</reference>
<proteinExistence type="predicted"/>
<gene>
    <name evidence="2" type="ORF">HQ394_17780</name>
</gene>
<name>A0A7H1N539_9PROT</name>
<evidence type="ECO:0000256" key="1">
    <source>
        <dbReference type="SAM" id="MobiDB-lite"/>
    </source>
</evidence>
<organism evidence="2 3">
    <name type="scientific">Defluviicoccus vanus</name>
    <dbReference type="NCBI Taxonomy" id="111831"/>
    <lineage>
        <taxon>Bacteria</taxon>
        <taxon>Pseudomonadati</taxon>
        <taxon>Pseudomonadota</taxon>
        <taxon>Alphaproteobacteria</taxon>
        <taxon>Rhodospirillales</taxon>
        <taxon>Rhodospirillaceae</taxon>
        <taxon>Defluviicoccus</taxon>
    </lineage>
</organism>
<keyword evidence="3" id="KW-1185">Reference proteome</keyword>
<protein>
    <submittedName>
        <fullName evidence="2">Uncharacterized protein</fullName>
    </submittedName>
</protein>
<dbReference type="KEGG" id="dvn:HQ394_17780"/>
<feature type="region of interest" description="Disordered" evidence="1">
    <location>
        <begin position="28"/>
        <end position="59"/>
    </location>
</feature>
<dbReference type="AlphaFoldDB" id="A0A7H1N539"/>
<evidence type="ECO:0000313" key="2">
    <source>
        <dbReference type="EMBL" id="QNT70825.1"/>
    </source>
</evidence>
<dbReference type="RefSeq" id="WP_190261287.1">
    <property type="nucleotide sequence ID" value="NZ_CP053923.1"/>
</dbReference>
<evidence type="ECO:0000313" key="3">
    <source>
        <dbReference type="Proteomes" id="UP000516369"/>
    </source>
</evidence>
<accession>A0A7H1N539</accession>
<dbReference type="Proteomes" id="UP000516369">
    <property type="component" value="Chromosome"/>
</dbReference>
<dbReference type="EMBL" id="CP053923">
    <property type="protein sequence ID" value="QNT70825.1"/>
    <property type="molecule type" value="Genomic_DNA"/>
</dbReference>
<sequence>MLIWRNLDPKLLAQLLIQASVVWRVRTTTQHHHESGSGDTAAPSPEPKSWDGKRRIDDV</sequence>